<name>A0A8E7B1M8_9EURY</name>
<dbReference type="SUPFAM" id="SSF53448">
    <property type="entry name" value="Nucleotide-diphospho-sugar transferases"/>
    <property type="match status" value="1"/>
</dbReference>
<reference evidence="10 11" key="1">
    <citation type="submission" date="2021-05" db="EMBL/GenBank/DDBJ databases">
        <title>A novel Methanospirillum isolate from a pyrite-forming mixed culture.</title>
        <authorList>
            <person name="Bunk B."/>
            <person name="Sproer C."/>
            <person name="Spring S."/>
            <person name="Pester M."/>
        </authorList>
    </citation>
    <scope>NUCLEOTIDE SEQUENCE [LARGE SCALE GENOMIC DNA]</scope>
    <source>
        <strain evidence="10 11">J.3.6.1-F.2.7.3</strain>
    </source>
</reference>
<organism evidence="10 11">
    <name type="scientific">Methanospirillum purgamenti</name>
    <dbReference type="NCBI Taxonomy" id="2834276"/>
    <lineage>
        <taxon>Archaea</taxon>
        <taxon>Methanobacteriati</taxon>
        <taxon>Methanobacteriota</taxon>
        <taxon>Stenosarchaea group</taxon>
        <taxon>Methanomicrobia</taxon>
        <taxon>Methanomicrobiales</taxon>
        <taxon>Methanospirillaceae</taxon>
        <taxon>Methanospirillum</taxon>
    </lineage>
</organism>
<dbReference type="CDD" id="cd04187">
    <property type="entry name" value="DPM1_like_bac"/>
    <property type="match status" value="1"/>
</dbReference>
<dbReference type="GeneID" id="65095792"/>
<dbReference type="PANTHER" id="PTHR48090:SF3">
    <property type="entry name" value="UNDECAPRENYL-PHOSPHATE 4-DEOXY-4-FORMAMIDO-L-ARABINOSE TRANSFERASE"/>
    <property type="match status" value="1"/>
</dbReference>
<proteinExistence type="predicted"/>
<keyword evidence="4 8" id="KW-0812">Transmembrane</keyword>
<dbReference type="PANTHER" id="PTHR48090">
    <property type="entry name" value="UNDECAPRENYL-PHOSPHATE 4-DEOXY-4-FORMAMIDO-L-ARABINOSE TRANSFERASE-RELATED"/>
    <property type="match status" value="1"/>
</dbReference>
<dbReference type="GO" id="GO:0016757">
    <property type="term" value="F:glycosyltransferase activity"/>
    <property type="evidence" value="ECO:0007669"/>
    <property type="project" value="UniProtKB-KW"/>
</dbReference>
<keyword evidence="5" id="KW-0448">Lipopolysaccharide biosynthesis</keyword>
<evidence type="ECO:0000256" key="5">
    <source>
        <dbReference type="ARBA" id="ARBA00022985"/>
    </source>
</evidence>
<feature type="transmembrane region" description="Helical" evidence="8">
    <location>
        <begin position="235"/>
        <end position="256"/>
    </location>
</feature>
<dbReference type="Pfam" id="PF00535">
    <property type="entry name" value="Glycos_transf_2"/>
    <property type="match status" value="1"/>
</dbReference>
<dbReference type="AlphaFoldDB" id="A0A8E7B1M8"/>
<feature type="transmembrane region" description="Helical" evidence="8">
    <location>
        <begin position="271"/>
        <end position="294"/>
    </location>
</feature>
<dbReference type="EC" id="2.4.-.-" evidence="10"/>
<keyword evidence="6 8" id="KW-1133">Transmembrane helix</keyword>
<dbReference type="RefSeq" id="WP_214420014.1">
    <property type="nucleotide sequence ID" value="NZ_CP075546.1"/>
</dbReference>
<keyword evidence="2 10" id="KW-0328">Glycosyltransferase</keyword>
<evidence type="ECO:0000259" key="9">
    <source>
        <dbReference type="Pfam" id="PF00535"/>
    </source>
</evidence>
<evidence type="ECO:0000256" key="1">
    <source>
        <dbReference type="ARBA" id="ARBA00022475"/>
    </source>
</evidence>
<dbReference type="InterPro" id="IPR029044">
    <property type="entry name" value="Nucleotide-diphossugar_trans"/>
</dbReference>
<dbReference type="Gene3D" id="3.90.550.10">
    <property type="entry name" value="Spore Coat Polysaccharide Biosynthesis Protein SpsA, Chain A"/>
    <property type="match status" value="1"/>
</dbReference>
<dbReference type="KEGG" id="mrtj:KHC33_01370"/>
<feature type="domain" description="Glycosyltransferase 2-like" evidence="9">
    <location>
        <begin position="6"/>
        <end position="167"/>
    </location>
</feature>
<evidence type="ECO:0000256" key="6">
    <source>
        <dbReference type="ARBA" id="ARBA00022989"/>
    </source>
</evidence>
<accession>A0A8E7B1M8</accession>
<dbReference type="InterPro" id="IPR001173">
    <property type="entry name" value="Glyco_trans_2-like"/>
</dbReference>
<dbReference type="Proteomes" id="UP000680656">
    <property type="component" value="Chromosome"/>
</dbReference>
<evidence type="ECO:0000256" key="2">
    <source>
        <dbReference type="ARBA" id="ARBA00022676"/>
    </source>
</evidence>
<dbReference type="EMBL" id="CP075546">
    <property type="protein sequence ID" value="QVV89214.1"/>
    <property type="molecule type" value="Genomic_DNA"/>
</dbReference>
<keyword evidence="1" id="KW-1003">Cell membrane</keyword>
<keyword evidence="3 10" id="KW-0808">Transferase</keyword>
<keyword evidence="11" id="KW-1185">Reference proteome</keyword>
<gene>
    <name evidence="10" type="ORF">KHC33_01370</name>
</gene>
<evidence type="ECO:0000256" key="3">
    <source>
        <dbReference type="ARBA" id="ARBA00022679"/>
    </source>
</evidence>
<evidence type="ECO:0000256" key="7">
    <source>
        <dbReference type="ARBA" id="ARBA00023136"/>
    </source>
</evidence>
<dbReference type="GO" id="GO:0005886">
    <property type="term" value="C:plasma membrane"/>
    <property type="evidence" value="ECO:0007669"/>
    <property type="project" value="TreeGrafter"/>
</dbReference>
<sequence>MTPKLSIIIPIYNEEECITPLYEELHEVLTKFGRSYEILFVDDGSKDRSFSILKGIHDHDSCVRIIKFRSNFGQSAAMKAGFDHAEGEIIVTMDGDLQNDPHDIPTMIDYLIQGNYDVVCGWRKNRHDPWLKRKISRIANRFRAWMNGETIHDSGCTLRVYIRDSIQNLELYGELHRYIPAILLWRGYYIGEIITNHRDRTLGKSKYNWKRLTKGFLDLLVVSFWQKYSARPMHIFGGTGLVLGMIGFFLLLGLVYERVFFSISLWNRSMFQISILLIIVGTQFFAFGILADILMKIYHNQNEKVYLIEKFF</sequence>
<dbReference type="InterPro" id="IPR050256">
    <property type="entry name" value="Glycosyltransferase_2"/>
</dbReference>
<protein>
    <submittedName>
        <fullName evidence="10">Glycosyltransferase</fullName>
        <ecNumber evidence="10">2.4.-.-</ecNumber>
    </submittedName>
</protein>
<evidence type="ECO:0000313" key="11">
    <source>
        <dbReference type="Proteomes" id="UP000680656"/>
    </source>
</evidence>
<evidence type="ECO:0000256" key="4">
    <source>
        <dbReference type="ARBA" id="ARBA00022692"/>
    </source>
</evidence>
<evidence type="ECO:0000313" key="10">
    <source>
        <dbReference type="EMBL" id="QVV89214.1"/>
    </source>
</evidence>
<evidence type="ECO:0000256" key="8">
    <source>
        <dbReference type="SAM" id="Phobius"/>
    </source>
</evidence>
<keyword evidence="7 8" id="KW-0472">Membrane</keyword>